<dbReference type="Pfam" id="PF17853">
    <property type="entry name" value="GGDEF_2"/>
    <property type="match status" value="1"/>
</dbReference>
<dbReference type="Pfam" id="PF12833">
    <property type="entry name" value="HTH_18"/>
    <property type="match status" value="1"/>
</dbReference>
<protein>
    <submittedName>
        <fullName evidence="6">Helix-turn-helix domain-containing protein</fullName>
    </submittedName>
</protein>
<keyword evidence="4" id="KW-0812">Transmembrane</keyword>
<feature type="transmembrane region" description="Helical" evidence="4">
    <location>
        <begin position="306"/>
        <end position="329"/>
    </location>
</feature>
<evidence type="ECO:0000256" key="4">
    <source>
        <dbReference type="SAM" id="Phobius"/>
    </source>
</evidence>
<gene>
    <name evidence="6" type="ORF">GC093_33640</name>
</gene>
<dbReference type="Proteomes" id="UP000641588">
    <property type="component" value="Unassembled WGS sequence"/>
</dbReference>
<name>A0A972K6H2_9BACL</name>
<proteinExistence type="predicted"/>
<evidence type="ECO:0000256" key="1">
    <source>
        <dbReference type="ARBA" id="ARBA00023015"/>
    </source>
</evidence>
<feature type="transmembrane region" description="Helical" evidence="4">
    <location>
        <begin position="26"/>
        <end position="48"/>
    </location>
</feature>
<organism evidence="6 7">
    <name type="scientific">Paenibacillus foliorum</name>
    <dbReference type="NCBI Taxonomy" id="2654974"/>
    <lineage>
        <taxon>Bacteria</taxon>
        <taxon>Bacillati</taxon>
        <taxon>Bacillota</taxon>
        <taxon>Bacilli</taxon>
        <taxon>Bacillales</taxon>
        <taxon>Paenibacillaceae</taxon>
        <taxon>Paenibacillus</taxon>
    </lineage>
</organism>
<dbReference type="GO" id="GO:0043565">
    <property type="term" value="F:sequence-specific DNA binding"/>
    <property type="evidence" value="ECO:0007669"/>
    <property type="project" value="InterPro"/>
</dbReference>
<accession>A0A972K6H2</accession>
<keyword evidence="3" id="KW-0804">Transcription</keyword>
<feature type="domain" description="HTH araC/xylS-type" evidence="5">
    <location>
        <begin position="683"/>
        <end position="780"/>
    </location>
</feature>
<dbReference type="AlphaFoldDB" id="A0A972K6H2"/>
<dbReference type="PROSITE" id="PS00041">
    <property type="entry name" value="HTH_ARAC_FAMILY_1"/>
    <property type="match status" value="1"/>
</dbReference>
<dbReference type="PANTHER" id="PTHR43280">
    <property type="entry name" value="ARAC-FAMILY TRANSCRIPTIONAL REGULATOR"/>
    <property type="match status" value="1"/>
</dbReference>
<dbReference type="Gene3D" id="6.10.340.10">
    <property type="match status" value="1"/>
</dbReference>
<keyword evidence="1" id="KW-0805">Transcription regulation</keyword>
<evidence type="ECO:0000256" key="3">
    <source>
        <dbReference type="ARBA" id="ARBA00023163"/>
    </source>
</evidence>
<dbReference type="InterPro" id="IPR041522">
    <property type="entry name" value="CdaR_GGDEF"/>
</dbReference>
<reference evidence="6" key="1">
    <citation type="submission" date="2019-10" db="EMBL/GenBank/DDBJ databases">
        <title>Description of Paenibacillus glebae sp. nov.</title>
        <authorList>
            <person name="Carlier A."/>
            <person name="Qi S."/>
        </authorList>
    </citation>
    <scope>NUCLEOTIDE SEQUENCE</scope>
    <source>
        <strain evidence="6">LMG 31456</strain>
    </source>
</reference>
<keyword evidence="4" id="KW-0472">Membrane</keyword>
<keyword evidence="7" id="KW-1185">Reference proteome</keyword>
<dbReference type="Gene3D" id="1.10.10.60">
    <property type="entry name" value="Homeodomain-like"/>
    <property type="match status" value="2"/>
</dbReference>
<keyword evidence="4" id="KW-1133">Transmembrane helix</keyword>
<comment type="caution">
    <text evidence="6">The sequence shown here is derived from an EMBL/GenBank/DDBJ whole genome shotgun (WGS) entry which is preliminary data.</text>
</comment>
<dbReference type="SUPFAM" id="SSF46689">
    <property type="entry name" value="Homeodomain-like"/>
    <property type="match status" value="2"/>
</dbReference>
<evidence type="ECO:0000259" key="5">
    <source>
        <dbReference type="PROSITE" id="PS01124"/>
    </source>
</evidence>
<dbReference type="EMBL" id="WHOD01000128">
    <property type="protein sequence ID" value="NOU98137.1"/>
    <property type="molecule type" value="Genomic_DNA"/>
</dbReference>
<dbReference type="InterPro" id="IPR018060">
    <property type="entry name" value="HTH_AraC"/>
</dbReference>
<evidence type="ECO:0000313" key="7">
    <source>
        <dbReference type="Proteomes" id="UP000641588"/>
    </source>
</evidence>
<dbReference type="PROSITE" id="PS01124">
    <property type="entry name" value="HTH_ARAC_FAMILY_2"/>
    <property type="match status" value="1"/>
</dbReference>
<dbReference type="InterPro" id="IPR018062">
    <property type="entry name" value="HTH_AraC-typ_CS"/>
</dbReference>
<dbReference type="GO" id="GO:0003700">
    <property type="term" value="F:DNA-binding transcription factor activity"/>
    <property type="evidence" value="ECO:0007669"/>
    <property type="project" value="InterPro"/>
</dbReference>
<evidence type="ECO:0000256" key="2">
    <source>
        <dbReference type="ARBA" id="ARBA00023125"/>
    </source>
</evidence>
<dbReference type="SMART" id="SM00342">
    <property type="entry name" value="HTH_ARAC"/>
    <property type="match status" value="1"/>
</dbReference>
<dbReference type="PANTHER" id="PTHR43280:SF2">
    <property type="entry name" value="HTH-TYPE TRANSCRIPTIONAL REGULATOR EXSA"/>
    <property type="match status" value="1"/>
</dbReference>
<sequence length="788" mass="89545">MLRLIMSFFRSLGSDKSGKGNFYRKSLVFVVAVACIPTGIIGISSYYIGSNKIEQEVNRTHQLQLNKGIQRIDYSFSQLELSLTQWALNPTFGAKLRNLDPVDQYTDIQDIYKSILTLKGSNPLIEKASIYIDAPSITINDEITERINDVKEQNDFRSLLQSQSSIYWLSPYTDLHLKQTGNSLILVHTLSGQGIKPFGALLLYLNPQKVEALVRDLNSDENGASFILDGDYRWITAPVSASAIAKDLQTALSGELASRKDNGSPFVYNFHDKAYSVSNGLLNRLGHPWIYVSVTSMSNLTAPVVLISRLLTAISLVVLVLALLLSWFASNKIYRPIQRIVRLIQSDSLSGDKESKDEIELIEKKWQYVTRESKVLHERLERALPVLKEGFMLQLVQGHLQGLSEEEALEQITQYGWDTQGKIYRMMLIQLHGLSNLNGRFVDGDEQLVTFAASNIIEEIAGQRVEAAQFGVINFRNLTVGLLLFIPEGKQNEASKRELYQLANEIIQALNQLLKVRVTISISKAAHSMKQISYTLEESRQALRYRSMDAEYEIIDTEELLPQGEKVVYPFDLEQEIMQTLRLGMLTETVQNIEDFLLELQKQAVKEGSVQQGMLQLLGSILHVVLQSGFNPEKIYSGMNPYEQLNRLREPEDILDWFNSKIITPYITELIEVQDFYLKQLVTKAADLIRREYMNDISLEYLADLYGTSTVKLSSGFKQITGVNFIDYLTQIRMNHIKELLLTTDMKINDIALACGYQPTYFNRIFKKHEGVTASEYREKYKHASGTI</sequence>
<evidence type="ECO:0000313" key="6">
    <source>
        <dbReference type="EMBL" id="NOU98137.1"/>
    </source>
</evidence>
<keyword evidence="2" id="KW-0238">DNA-binding</keyword>
<dbReference type="InterPro" id="IPR009057">
    <property type="entry name" value="Homeodomain-like_sf"/>
</dbReference>